<dbReference type="Pfam" id="PF13591">
    <property type="entry name" value="MerR_2"/>
    <property type="match status" value="1"/>
</dbReference>
<evidence type="ECO:0000313" key="2">
    <source>
        <dbReference type="Proteomes" id="UP001157167"/>
    </source>
</evidence>
<reference evidence="2" key="1">
    <citation type="journal article" date="2019" name="Int. J. Syst. Evol. Microbiol.">
        <title>The Global Catalogue of Microorganisms (GCM) 10K type strain sequencing project: providing services to taxonomists for standard genome sequencing and annotation.</title>
        <authorList>
            <consortium name="The Broad Institute Genomics Platform"/>
            <consortium name="The Broad Institute Genome Sequencing Center for Infectious Disease"/>
            <person name="Wu L."/>
            <person name="Ma J."/>
        </authorList>
    </citation>
    <scope>NUCLEOTIDE SEQUENCE [LARGE SCALE GENOMIC DNA]</scope>
    <source>
        <strain evidence="2">NBRC 102407</strain>
    </source>
</reference>
<accession>A0ABQ6FFQ3</accession>
<evidence type="ECO:0008006" key="3">
    <source>
        <dbReference type="Google" id="ProtNLM"/>
    </source>
</evidence>
<name>A0ABQ6FFQ3_9RHOO</name>
<dbReference type="EMBL" id="BSPX01000095">
    <property type="protein sequence ID" value="GLT24460.1"/>
    <property type="molecule type" value="Genomic_DNA"/>
</dbReference>
<comment type="caution">
    <text evidence="1">The sequence shown here is derived from an EMBL/GenBank/DDBJ whole genome shotgun (WGS) entry which is preliminary data.</text>
</comment>
<organism evidence="1 2">
    <name type="scientific">Zoogloea oryzae</name>
    <dbReference type="NCBI Taxonomy" id="310767"/>
    <lineage>
        <taxon>Bacteria</taxon>
        <taxon>Pseudomonadati</taxon>
        <taxon>Pseudomonadota</taxon>
        <taxon>Betaproteobacteria</taxon>
        <taxon>Rhodocyclales</taxon>
        <taxon>Zoogloeaceae</taxon>
        <taxon>Zoogloea</taxon>
    </lineage>
</organism>
<dbReference type="RefSeq" id="WP_284189622.1">
    <property type="nucleotide sequence ID" value="NZ_BSPX01000095.1"/>
</dbReference>
<dbReference type="Gene3D" id="1.10.1660.10">
    <property type="match status" value="1"/>
</dbReference>
<sequence length="108" mass="11797">MDHPSMLPQATVTILEEQTGLSLIEVCRACAVNADSIVELVDEGLLAPLGREPHRWRFTGLHVRRATVALRLRRDLGLNLAGAALAIQLLDELDALREKLRALGAPRG</sequence>
<proteinExistence type="predicted"/>
<dbReference type="Proteomes" id="UP001157167">
    <property type="component" value="Unassembled WGS sequence"/>
</dbReference>
<evidence type="ECO:0000313" key="1">
    <source>
        <dbReference type="EMBL" id="GLT24460.1"/>
    </source>
</evidence>
<gene>
    <name evidence="1" type="ORF">GCM10007933_39410</name>
</gene>
<keyword evidence="2" id="KW-1185">Reference proteome</keyword>
<protein>
    <recommendedName>
        <fullName evidence="3">MerR family transcriptional regulator</fullName>
    </recommendedName>
</protein>